<keyword evidence="11 12" id="KW-0472">Membrane</keyword>
<evidence type="ECO:0000256" key="3">
    <source>
        <dbReference type="ARBA" id="ARBA00012483"/>
    </source>
</evidence>
<evidence type="ECO:0000256" key="7">
    <source>
        <dbReference type="ARBA" id="ARBA00022771"/>
    </source>
</evidence>
<evidence type="ECO:0000256" key="2">
    <source>
        <dbReference type="ARBA" id="ARBA00004141"/>
    </source>
</evidence>
<dbReference type="OrthoDB" id="1093521at2759"/>
<dbReference type="InterPro" id="IPR044231">
    <property type="entry name" value="SP1/SPL1"/>
</dbReference>
<dbReference type="GO" id="GO:0016567">
    <property type="term" value="P:protein ubiquitination"/>
    <property type="evidence" value="ECO:0007669"/>
    <property type="project" value="InterPro"/>
</dbReference>
<evidence type="ECO:0000256" key="4">
    <source>
        <dbReference type="ARBA" id="ARBA00022679"/>
    </source>
</evidence>
<dbReference type="GO" id="GO:0008270">
    <property type="term" value="F:zinc ion binding"/>
    <property type="evidence" value="ECO:0007669"/>
    <property type="project" value="UniProtKB-KW"/>
</dbReference>
<evidence type="ECO:0000256" key="11">
    <source>
        <dbReference type="ARBA" id="ARBA00023136"/>
    </source>
</evidence>
<evidence type="ECO:0000313" key="14">
    <source>
        <dbReference type="EMBL" id="VVA91340.1"/>
    </source>
</evidence>
<comment type="subcellular location">
    <subcellularLocation>
        <location evidence="2">Membrane</location>
        <topology evidence="2">Multi-pass membrane protein</topology>
    </subcellularLocation>
</comment>
<keyword evidence="15" id="KW-1185">Reference proteome</keyword>
<keyword evidence="5 12" id="KW-0812">Transmembrane</keyword>
<accession>A0A565APJ1</accession>
<reference evidence="14" key="1">
    <citation type="submission" date="2019-07" db="EMBL/GenBank/DDBJ databases">
        <authorList>
            <person name="Dittberner H."/>
        </authorList>
    </citation>
    <scope>NUCLEOTIDE SEQUENCE [LARGE SCALE GENOMIC DNA]</scope>
</reference>
<comment type="catalytic activity">
    <reaction evidence="1">
        <text>S-ubiquitinyl-[E2 ubiquitin-conjugating enzyme]-L-cysteine + [acceptor protein]-L-lysine = [E2 ubiquitin-conjugating enzyme]-L-cysteine + N(6)-ubiquitinyl-[acceptor protein]-L-lysine.</text>
        <dbReference type="EC" id="2.3.2.27"/>
    </reaction>
</comment>
<evidence type="ECO:0000256" key="12">
    <source>
        <dbReference type="SAM" id="Phobius"/>
    </source>
</evidence>
<dbReference type="PANTHER" id="PTHR47568">
    <property type="match status" value="1"/>
</dbReference>
<evidence type="ECO:0000256" key="8">
    <source>
        <dbReference type="ARBA" id="ARBA00022786"/>
    </source>
</evidence>
<comment type="caution">
    <text evidence="14">The sequence shown here is derived from an EMBL/GenBank/DDBJ whole genome shotgun (WGS) entry which is preliminary data.</text>
</comment>
<sequence length="227" mass="25030">MNPLVVVSGRVASAAPFKCKDNGSFESAQVDLERKLVDGFMNGSLNFLARLNQTPWYLEDGTGRVKVVGFEDAVGFYEALKEYVDISESEVVEVLKKLVSPNYSIEEASKVFDAEGSKVLHGSALNIGTSLTFVGEAVRDKAGNLMIQEPKEHPFMVFSGEGSFDKMVDKIKSDSEYGQTHHVSACYLEGFIFSTPRFSIGTITVAVAVMYGVDFIRRWKKKKSGNK</sequence>
<keyword evidence="7" id="KW-0863">Zinc-finger</keyword>
<dbReference type="GO" id="GO:0061630">
    <property type="term" value="F:ubiquitin protein ligase activity"/>
    <property type="evidence" value="ECO:0007669"/>
    <property type="project" value="UniProtKB-EC"/>
</dbReference>
<evidence type="ECO:0000256" key="10">
    <source>
        <dbReference type="ARBA" id="ARBA00022989"/>
    </source>
</evidence>
<evidence type="ECO:0000259" key="13">
    <source>
        <dbReference type="Pfam" id="PF12483"/>
    </source>
</evidence>
<dbReference type="GO" id="GO:0016020">
    <property type="term" value="C:membrane"/>
    <property type="evidence" value="ECO:0007669"/>
    <property type="project" value="UniProtKB-SubCell"/>
</dbReference>
<feature type="transmembrane region" description="Helical" evidence="12">
    <location>
        <begin position="198"/>
        <end position="216"/>
    </location>
</feature>
<evidence type="ECO:0000256" key="6">
    <source>
        <dbReference type="ARBA" id="ARBA00022723"/>
    </source>
</evidence>
<name>A0A565APJ1_9BRAS</name>
<keyword evidence="10 12" id="KW-1133">Transmembrane helix</keyword>
<evidence type="ECO:0000256" key="9">
    <source>
        <dbReference type="ARBA" id="ARBA00022833"/>
    </source>
</evidence>
<gene>
    <name evidence="14" type="ORF">ANE_LOCUS1785</name>
</gene>
<dbReference type="Proteomes" id="UP000489600">
    <property type="component" value="Unassembled WGS sequence"/>
</dbReference>
<evidence type="ECO:0000256" key="1">
    <source>
        <dbReference type="ARBA" id="ARBA00000900"/>
    </source>
</evidence>
<keyword evidence="9" id="KW-0862">Zinc</keyword>
<dbReference type="AlphaFoldDB" id="A0A565APJ1"/>
<dbReference type="Pfam" id="PF12483">
    <property type="entry name" value="GIDE"/>
    <property type="match status" value="1"/>
</dbReference>
<dbReference type="EC" id="2.3.2.27" evidence="3"/>
<keyword evidence="8" id="KW-0833">Ubl conjugation pathway</keyword>
<proteinExistence type="predicted"/>
<protein>
    <recommendedName>
        <fullName evidence="3">RING-type E3 ubiquitin transferase</fullName>
        <ecNumber evidence="3">2.3.2.27</ecNumber>
    </recommendedName>
</protein>
<dbReference type="InterPro" id="IPR022170">
    <property type="entry name" value="MUL1-like"/>
</dbReference>
<dbReference type="PANTHER" id="PTHR47568:SF3">
    <property type="entry name" value="RING-TYPE E3 UBIQUITIN TRANSFERASE"/>
    <property type="match status" value="1"/>
</dbReference>
<organism evidence="14 15">
    <name type="scientific">Arabis nemorensis</name>
    <dbReference type="NCBI Taxonomy" id="586526"/>
    <lineage>
        <taxon>Eukaryota</taxon>
        <taxon>Viridiplantae</taxon>
        <taxon>Streptophyta</taxon>
        <taxon>Embryophyta</taxon>
        <taxon>Tracheophyta</taxon>
        <taxon>Spermatophyta</taxon>
        <taxon>Magnoliopsida</taxon>
        <taxon>eudicotyledons</taxon>
        <taxon>Gunneridae</taxon>
        <taxon>Pentapetalae</taxon>
        <taxon>rosids</taxon>
        <taxon>malvids</taxon>
        <taxon>Brassicales</taxon>
        <taxon>Brassicaceae</taxon>
        <taxon>Arabideae</taxon>
        <taxon>Arabis</taxon>
    </lineage>
</organism>
<keyword evidence="4" id="KW-0808">Transferase</keyword>
<evidence type="ECO:0000256" key="5">
    <source>
        <dbReference type="ARBA" id="ARBA00022692"/>
    </source>
</evidence>
<evidence type="ECO:0000313" key="15">
    <source>
        <dbReference type="Proteomes" id="UP000489600"/>
    </source>
</evidence>
<feature type="domain" description="E3 Ubiquitin ligase MUL1-like" evidence="13">
    <location>
        <begin position="52"/>
        <end position="176"/>
    </location>
</feature>
<keyword evidence="6" id="KW-0479">Metal-binding</keyword>
<dbReference type="EMBL" id="CABITT030000001">
    <property type="protein sequence ID" value="VVA91340.1"/>
    <property type="molecule type" value="Genomic_DNA"/>
</dbReference>